<keyword evidence="12" id="KW-1185">Reference proteome</keyword>
<dbReference type="HAMAP" id="MF_00067">
    <property type="entry name" value="GmhA"/>
    <property type="match status" value="1"/>
</dbReference>
<evidence type="ECO:0000256" key="5">
    <source>
        <dbReference type="ARBA" id="ARBA00022723"/>
    </source>
</evidence>
<dbReference type="Gene3D" id="3.40.50.10490">
    <property type="entry name" value="Glucose-6-phosphate isomerase like protein, domain 1"/>
    <property type="match status" value="1"/>
</dbReference>
<feature type="binding site" evidence="9">
    <location>
        <position position="165"/>
    </location>
    <ligand>
        <name>Zn(2+)</name>
        <dbReference type="ChEBI" id="CHEBI:29105"/>
    </ligand>
</feature>
<evidence type="ECO:0000313" key="11">
    <source>
        <dbReference type="EMBL" id="EGL39288.1"/>
    </source>
</evidence>
<keyword evidence="8 9" id="KW-0119">Carbohydrate metabolism</keyword>
<dbReference type="Pfam" id="PF13580">
    <property type="entry name" value="SIS_2"/>
    <property type="match status" value="1"/>
</dbReference>
<organism evidence="11 12">
    <name type="scientific">Megasphaera lornae</name>
    <dbReference type="NCBI Taxonomy" id="1000568"/>
    <lineage>
        <taxon>Bacteria</taxon>
        <taxon>Bacillati</taxon>
        <taxon>Bacillota</taxon>
        <taxon>Negativicutes</taxon>
        <taxon>Veillonellales</taxon>
        <taxon>Veillonellaceae</taxon>
        <taxon>Megasphaera</taxon>
    </lineage>
</organism>
<keyword evidence="5 9" id="KW-0479">Metal-binding</keyword>
<evidence type="ECO:0000313" key="12">
    <source>
        <dbReference type="Proteomes" id="UP000004018"/>
    </source>
</evidence>
<keyword evidence="4 9" id="KW-0963">Cytoplasm</keyword>
<protein>
    <recommendedName>
        <fullName evidence="9">Phosphoheptose isomerase</fullName>
        <ecNumber evidence="9">5.3.1.28</ecNumber>
    </recommendedName>
    <alternativeName>
        <fullName evidence="9">Sedoheptulose 7-phosphate isomerase</fullName>
    </alternativeName>
</protein>
<dbReference type="InterPro" id="IPR001347">
    <property type="entry name" value="SIS_dom"/>
</dbReference>
<evidence type="ECO:0000256" key="2">
    <source>
        <dbReference type="ARBA" id="ARBA00004496"/>
    </source>
</evidence>
<dbReference type="InterPro" id="IPR050099">
    <property type="entry name" value="SIS_GmhA/DiaA_subfam"/>
</dbReference>
<dbReference type="EMBL" id="AFIJ01000039">
    <property type="protein sequence ID" value="EGL39288.1"/>
    <property type="molecule type" value="Genomic_DNA"/>
</dbReference>
<evidence type="ECO:0000256" key="8">
    <source>
        <dbReference type="ARBA" id="ARBA00023277"/>
    </source>
</evidence>
<dbReference type="GO" id="GO:0016853">
    <property type="term" value="F:isomerase activity"/>
    <property type="evidence" value="ECO:0007669"/>
    <property type="project" value="UniProtKB-KW"/>
</dbReference>
<evidence type="ECO:0000256" key="4">
    <source>
        <dbReference type="ARBA" id="ARBA00022490"/>
    </source>
</evidence>
<feature type="binding site" evidence="9">
    <location>
        <position position="58"/>
    </location>
    <ligand>
        <name>substrate</name>
    </ligand>
</feature>
<comment type="subcellular location">
    <subcellularLocation>
        <location evidence="2 9">Cytoplasm</location>
    </subcellularLocation>
</comment>
<dbReference type="SUPFAM" id="SSF53697">
    <property type="entry name" value="SIS domain"/>
    <property type="match status" value="1"/>
</dbReference>
<evidence type="ECO:0000259" key="10">
    <source>
        <dbReference type="PROSITE" id="PS51464"/>
    </source>
</evidence>
<feature type="binding site" evidence="9">
    <location>
        <begin position="45"/>
        <end position="47"/>
    </location>
    <ligand>
        <name>substrate</name>
    </ligand>
</feature>
<comment type="pathway">
    <text evidence="9">Carbohydrate biosynthesis; D-glycero-D-manno-heptose 7-phosphate biosynthesis; D-glycero-alpha-D-manno-heptose 7-phosphate and D-glycero-beta-D-manno-heptose 7-phosphate from sedoheptulose 7-phosphate: step 1/1.</text>
</comment>
<comment type="similarity">
    <text evidence="3 9">Belongs to the SIS family. GmhA subfamily.</text>
</comment>
<feature type="binding site" evidence="9">
    <location>
        <position position="58"/>
    </location>
    <ligand>
        <name>Zn(2+)</name>
        <dbReference type="ChEBI" id="CHEBI:29105"/>
    </ligand>
</feature>
<dbReference type="Proteomes" id="UP000004018">
    <property type="component" value="Unassembled WGS sequence"/>
</dbReference>
<dbReference type="EC" id="5.3.1.28" evidence="9"/>
<keyword evidence="7 9" id="KW-0413">Isomerase</keyword>
<comment type="caution">
    <text evidence="11">The sequence shown here is derived from an EMBL/GenBank/DDBJ whole genome shotgun (WGS) entry which is preliminary data.</text>
</comment>
<feature type="binding site" evidence="9">
    <location>
        <position position="165"/>
    </location>
    <ligand>
        <name>substrate</name>
    </ligand>
</feature>
<feature type="binding site" evidence="9">
    <location>
        <begin position="113"/>
        <end position="115"/>
    </location>
    <ligand>
        <name>substrate</name>
    </ligand>
</feature>
<evidence type="ECO:0000256" key="3">
    <source>
        <dbReference type="ARBA" id="ARBA00009894"/>
    </source>
</evidence>
<dbReference type="RefSeq" id="WP_007391720.1">
    <property type="nucleotide sequence ID" value="NZ_AFIJ01000039.1"/>
</dbReference>
<feature type="binding site" evidence="9">
    <location>
        <position position="173"/>
    </location>
    <ligand>
        <name>Zn(2+)</name>
        <dbReference type="ChEBI" id="CHEBI:29105"/>
    </ligand>
</feature>
<proteinExistence type="inferred from homology"/>
<dbReference type="PANTHER" id="PTHR30390">
    <property type="entry name" value="SEDOHEPTULOSE 7-PHOSPHATE ISOMERASE / DNAA INITIATOR-ASSOCIATING FACTOR FOR REPLICATION INITIATION"/>
    <property type="match status" value="1"/>
</dbReference>
<feature type="domain" description="SIS" evidence="10">
    <location>
        <begin position="30"/>
        <end position="188"/>
    </location>
</feature>
<accession>A0ABN0CYL3</accession>
<name>A0ABN0CYL3_9FIRM</name>
<dbReference type="InterPro" id="IPR035461">
    <property type="entry name" value="GmhA/DiaA"/>
</dbReference>
<feature type="binding site" evidence="9">
    <location>
        <position position="54"/>
    </location>
    <ligand>
        <name>Zn(2+)</name>
        <dbReference type="ChEBI" id="CHEBI:29105"/>
    </ligand>
</feature>
<comment type="catalytic activity">
    <reaction evidence="1 9">
        <text>2 D-sedoheptulose 7-phosphate = D-glycero-alpha-D-manno-heptose 7-phosphate + D-glycero-beta-D-manno-heptose 7-phosphate</text>
        <dbReference type="Rhea" id="RHEA:27489"/>
        <dbReference type="ChEBI" id="CHEBI:57483"/>
        <dbReference type="ChEBI" id="CHEBI:60203"/>
        <dbReference type="ChEBI" id="CHEBI:60204"/>
        <dbReference type="EC" id="5.3.1.28"/>
    </reaction>
</comment>
<reference evidence="11 12" key="1">
    <citation type="submission" date="2011-04" db="EMBL/GenBank/DDBJ databases">
        <authorList>
            <person name="Harkins D.M."/>
            <person name="Madupu R."/>
            <person name="Durkin A.S."/>
            <person name="Torralba M."/>
            <person name="Methe B."/>
            <person name="Sutton G.G."/>
            <person name="Nelson K.E."/>
        </authorList>
    </citation>
    <scope>NUCLEOTIDE SEQUENCE [LARGE SCALE GENOMIC DNA]</scope>
    <source>
        <strain evidence="11 12">UPII 199-6</strain>
    </source>
</reference>
<dbReference type="PROSITE" id="PS51464">
    <property type="entry name" value="SIS"/>
    <property type="match status" value="1"/>
</dbReference>
<feature type="binding site" evidence="9">
    <location>
        <begin position="87"/>
        <end position="88"/>
    </location>
    <ligand>
        <name>substrate</name>
    </ligand>
</feature>
<evidence type="ECO:0000256" key="6">
    <source>
        <dbReference type="ARBA" id="ARBA00022833"/>
    </source>
</evidence>
<dbReference type="CDD" id="cd05006">
    <property type="entry name" value="SIS_GmhA"/>
    <property type="match status" value="1"/>
</dbReference>
<gene>
    <name evidence="9" type="primary">gmhA</name>
    <name evidence="11" type="ORF">HMPREF1039_0507</name>
</gene>
<comment type="cofactor">
    <cofactor evidence="9">
        <name>Zn(2+)</name>
        <dbReference type="ChEBI" id="CHEBI:29105"/>
    </cofactor>
    <text evidence="9">Binds 1 zinc ion per subunit.</text>
</comment>
<comment type="function">
    <text evidence="9">Catalyzes the isomerization of sedoheptulose 7-phosphate in D-glycero-D-manno-heptose 7-phosphate.</text>
</comment>
<evidence type="ECO:0000256" key="9">
    <source>
        <dbReference type="HAMAP-Rule" id="MF_00067"/>
    </source>
</evidence>
<dbReference type="InterPro" id="IPR046348">
    <property type="entry name" value="SIS_dom_sf"/>
</dbReference>
<sequence>MIAERMAEHEAVLQGTKALEPLLAAAGSMVSEALLTGHKILFCGNGGSAADAQHMAAEIMGRFQAEREPYPALALTVDTSVLTAIGNDYGYEAVFARQVRGLGREGDVLVGISTSGTSRNVLAALAVAKKMGLKCLGFSGAKSEQMASFCDICLAVPSTVTARIQEMHIMMGHILCEIAETAIVRQKK</sequence>
<dbReference type="PANTHER" id="PTHR30390:SF6">
    <property type="entry name" value="DNAA INITIATOR-ASSOCIATING PROTEIN DIAA"/>
    <property type="match status" value="1"/>
</dbReference>
<keyword evidence="6 9" id="KW-0862">Zinc</keyword>
<dbReference type="InterPro" id="IPR004515">
    <property type="entry name" value="Phosphoheptose_Isoase"/>
</dbReference>
<evidence type="ECO:0000256" key="1">
    <source>
        <dbReference type="ARBA" id="ARBA00000348"/>
    </source>
</evidence>
<feature type="binding site" evidence="9">
    <location>
        <position position="118"/>
    </location>
    <ligand>
        <name>substrate</name>
    </ligand>
</feature>
<comment type="miscellaneous">
    <text evidence="9">The reaction produces a racemic mixture of D-glycero-alpha-D-manno-heptose 7-phosphate and D-glycero-beta-D-manno-heptose 7-phosphate.</text>
</comment>
<evidence type="ECO:0000256" key="7">
    <source>
        <dbReference type="ARBA" id="ARBA00023235"/>
    </source>
</evidence>